<reference evidence="2" key="1">
    <citation type="submission" date="2022-10" db="EMBL/GenBank/DDBJ databases">
        <authorList>
            <person name="Chen Y."/>
            <person name="Dougan E. K."/>
            <person name="Chan C."/>
            <person name="Rhodes N."/>
            <person name="Thang M."/>
        </authorList>
    </citation>
    <scope>NUCLEOTIDE SEQUENCE</scope>
</reference>
<feature type="compositionally biased region" description="Basic residues" evidence="1">
    <location>
        <begin position="256"/>
        <end position="268"/>
    </location>
</feature>
<accession>A0A9P1BH89</accession>
<feature type="compositionally biased region" description="Basic and acidic residues" evidence="1">
    <location>
        <begin position="102"/>
        <end position="150"/>
    </location>
</feature>
<dbReference type="AlphaFoldDB" id="A0A9P1BH89"/>
<evidence type="ECO:0000313" key="3">
    <source>
        <dbReference type="EMBL" id="CAL4760614.1"/>
    </source>
</evidence>
<dbReference type="EMBL" id="CAMXCT030000066">
    <property type="protein sequence ID" value="CAL4760614.1"/>
    <property type="molecule type" value="Genomic_DNA"/>
</dbReference>
<feature type="compositionally biased region" description="Polar residues" evidence="1">
    <location>
        <begin position="206"/>
        <end position="221"/>
    </location>
</feature>
<feature type="compositionally biased region" description="Polar residues" evidence="1">
    <location>
        <begin position="289"/>
        <end position="299"/>
    </location>
</feature>
<feature type="compositionally biased region" description="Acidic residues" evidence="1">
    <location>
        <begin position="183"/>
        <end position="202"/>
    </location>
</feature>
<evidence type="ECO:0000313" key="2">
    <source>
        <dbReference type="EMBL" id="CAI3973302.1"/>
    </source>
</evidence>
<feature type="compositionally biased region" description="Acidic residues" evidence="1">
    <location>
        <begin position="151"/>
        <end position="168"/>
    </location>
</feature>
<dbReference type="Proteomes" id="UP001152797">
    <property type="component" value="Unassembled WGS sequence"/>
</dbReference>
<dbReference type="OrthoDB" id="10685527at2759"/>
<feature type="compositionally biased region" description="Acidic residues" evidence="1">
    <location>
        <begin position="84"/>
        <end position="101"/>
    </location>
</feature>
<sequence>MGQTDTCPRILECCHDIDASVSAAALRCACDLAKAEVLKETNYEDEFPEDELPPEDDSEDEFEDEFPEDELPPKTNPPPKTNCEDEFPEDELPPEDEFPPEDELRRRIPRRRIPEDEFPPKTNCEDEFPKTNNQREEFPPRKDELRKTNSEDEFPEDELPPEDEFPPEDELRRRIPRRRIAPEDEFPEDELPPEDEFPPEDELPPKTNSPKTNCPPKTNSPPEDELRRRIPRRRIAPRRRIPPRRRIAKTNSPKTNPRRRIRPRRRIAKTNSPKTNSPKTNPPRRRIPKTNSPKTNCPPETNCEDEFLEDELPPEDESPPKTNSEDEFPEDELPPKTNFPPKTNSPKTKCAPKANSPRKKRTDPHLRGTHARPMPDTLLATSQRLRILAKAYDVSLCDVEGFVSTALSVVDECVQTGTVEPELTVTLLELLALISVRHAGQLMQPLPAVAADVRDERQLQQLGAGEHSSRRSIGTCHLAGQLNLELDLVVDLLHFLHFLQGKVFKIQLLATRFICWMSLHKLIILQFSKTDMLCICGVVETFSFLWGCHECGLRRLKSAAFGVALCTLSAWWNAAHFGKTEEVKPWFCQLPDALQDALANHLGKLLEEDLMYLSSAEGFFTTLLAAVKFLHKDSDMNVRLLRLTPPLQKALLNTLRRGVVNAAAGSAAGFLEALTPWITKHVVEDVLIDNLASWAKEQSNQALQEAGLEKLLEACKNTVKKLDPESPEKPSNWKQLWALGILWRTSRLRNLFVLCIKLIASSSILGT</sequence>
<keyword evidence="4" id="KW-1185">Reference proteome</keyword>
<dbReference type="EMBL" id="CAMXCT010000066">
    <property type="protein sequence ID" value="CAI3973302.1"/>
    <property type="molecule type" value="Genomic_DNA"/>
</dbReference>
<gene>
    <name evidence="2" type="ORF">C1SCF055_LOCUS1821</name>
</gene>
<organism evidence="2">
    <name type="scientific">Cladocopium goreaui</name>
    <dbReference type="NCBI Taxonomy" id="2562237"/>
    <lineage>
        <taxon>Eukaryota</taxon>
        <taxon>Sar</taxon>
        <taxon>Alveolata</taxon>
        <taxon>Dinophyceae</taxon>
        <taxon>Suessiales</taxon>
        <taxon>Symbiodiniaceae</taxon>
        <taxon>Cladocopium</taxon>
    </lineage>
</organism>
<dbReference type="EMBL" id="CAMXCT020000066">
    <property type="protein sequence ID" value="CAL1126677.1"/>
    <property type="molecule type" value="Genomic_DNA"/>
</dbReference>
<feature type="compositionally biased region" description="Polar residues" evidence="1">
    <location>
        <begin position="269"/>
        <end position="279"/>
    </location>
</feature>
<feature type="compositionally biased region" description="Acidic residues" evidence="1">
    <location>
        <begin position="302"/>
        <end position="317"/>
    </location>
</feature>
<evidence type="ECO:0000256" key="1">
    <source>
        <dbReference type="SAM" id="MobiDB-lite"/>
    </source>
</evidence>
<feature type="region of interest" description="Disordered" evidence="1">
    <location>
        <begin position="40"/>
        <end position="373"/>
    </location>
</feature>
<reference evidence="3 4" key="2">
    <citation type="submission" date="2024-05" db="EMBL/GenBank/DDBJ databases">
        <authorList>
            <person name="Chen Y."/>
            <person name="Shah S."/>
            <person name="Dougan E. K."/>
            <person name="Thang M."/>
            <person name="Chan C."/>
        </authorList>
    </citation>
    <scope>NUCLEOTIDE SEQUENCE [LARGE SCALE GENOMIC DNA]</scope>
</reference>
<feature type="compositionally biased region" description="Acidic residues" evidence="1">
    <location>
        <begin position="43"/>
        <end position="70"/>
    </location>
</feature>
<comment type="caution">
    <text evidence="2">The sequence shown here is derived from an EMBL/GenBank/DDBJ whole genome shotgun (WGS) entry which is preliminary data.</text>
</comment>
<feature type="compositionally biased region" description="Basic residues" evidence="1">
    <location>
        <begin position="229"/>
        <end position="248"/>
    </location>
</feature>
<evidence type="ECO:0000313" key="4">
    <source>
        <dbReference type="Proteomes" id="UP001152797"/>
    </source>
</evidence>
<protein>
    <submittedName>
        <fullName evidence="2">Uncharacterized protein</fullName>
    </submittedName>
</protein>
<feature type="compositionally biased region" description="Basic residues" evidence="1">
    <location>
        <begin position="356"/>
        <end position="370"/>
    </location>
</feature>
<proteinExistence type="predicted"/>
<name>A0A9P1BH89_9DINO</name>